<dbReference type="KEGG" id="tva:5464772"/>
<sequence length="313" mass="35731">MSFEFDDDQNDDNQGDYQWFNLNSPQQEMAPMDDFAAPQMGGSGFVFDFEPDPQMETTIPMQPVSPQQLDWKTTDTLNFMNLPPLPTVAKHRRNLTQPIARNEAAPPKKGESTFIVRRHRKTPSNAPEVLPPEPGSEDALFEEKCKDKNFVINPAKIGFIPSKFWPDKNFAFGDIVADFFQRKNNANCRFSHKLYNAIQISKNLPDLQIFTGVEWVGKYVLKVNKNRFARLLGIHSIDGSLFHQQGNFSTHGFIEVGGEEAKRLIGEAEFNAMNVEVVRLLMHQNGIFNRDTTEEELENCKWVNYRKKGASAQ</sequence>
<dbReference type="Pfam" id="PF10416">
    <property type="entry name" value="IBD"/>
    <property type="match status" value="1"/>
</dbReference>
<dbReference type="InterPro" id="IPR018845">
    <property type="entry name" value="Initiator-bd"/>
</dbReference>
<dbReference type="InterPro" id="IPR036388">
    <property type="entry name" value="WH-like_DNA-bd_sf"/>
</dbReference>
<dbReference type="AlphaFoldDB" id="A2DK76"/>
<evidence type="ECO:0000259" key="2">
    <source>
        <dbReference type="Pfam" id="PF10416"/>
    </source>
</evidence>
<keyword evidence="4" id="KW-1185">Reference proteome</keyword>
<dbReference type="VEuPathDB" id="TrichDB:TVAG_214720"/>
<evidence type="ECO:0000313" key="4">
    <source>
        <dbReference type="Proteomes" id="UP000001542"/>
    </source>
</evidence>
<evidence type="ECO:0000256" key="1">
    <source>
        <dbReference type="SAM" id="MobiDB-lite"/>
    </source>
</evidence>
<reference evidence="3" key="1">
    <citation type="submission" date="2006-10" db="EMBL/GenBank/DDBJ databases">
        <authorList>
            <person name="Amadeo P."/>
            <person name="Zhao Q."/>
            <person name="Wortman J."/>
            <person name="Fraser-Liggett C."/>
            <person name="Carlton J."/>
        </authorList>
    </citation>
    <scope>NUCLEOTIDE SEQUENCE</scope>
    <source>
        <strain evidence="3">G3</strain>
    </source>
</reference>
<dbReference type="EMBL" id="DS113210">
    <property type="protein sequence ID" value="EAY19247.1"/>
    <property type="molecule type" value="Genomic_DNA"/>
</dbReference>
<accession>A2DK76</accession>
<feature type="domain" description="Initiator binding" evidence="2">
    <location>
        <begin position="168"/>
        <end position="268"/>
    </location>
</feature>
<dbReference type="InParanoid" id="A2DK76"/>
<feature type="region of interest" description="Disordered" evidence="1">
    <location>
        <begin position="1"/>
        <end position="20"/>
    </location>
</feature>
<protein>
    <recommendedName>
        <fullName evidence="2">Initiator binding domain-containing protein</fullName>
    </recommendedName>
</protein>
<gene>
    <name evidence="3" type="ORF">TVAG_214720</name>
</gene>
<proteinExistence type="predicted"/>
<feature type="compositionally biased region" description="Acidic residues" evidence="1">
    <location>
        <begin position="1"/>
        <end position="14"/>
    </location>
</feature>
<dbReference type="Gene3D" id="1.10.10.10">
    <property type="entry name" value="Winged helix-like DNA-binding domain superfamily/Winged helix DNA-binding domain"/>
    <property type="match status" value="1"/>
</dbReference>
<evidence type="ECO:0000313" key="3">
    <source>
        <dbReference type="EMBL" id="EAY19247.1"/>
    </source>
</evidence>
<dbReference type="Proteomes" id="UP000001542">
    <property type="component" value="Unassembled WGS sequence"/>
</dbReference>
<reference evidence="3" key="2">
    <citation type="journal article" date="2007" name="Science">
        <title>Draft genome sequence of the sexually transmitted pathogen Trichomonas vaginalis.</title>
        <authorList>
            <person name="Carlton J.M."/>
            <person name="Hirt R.P."/>
            <person name="Silva J.C."/>
            <person name="Delcher A.L."/>
            <person name="Schatz M."/>
            <person name="Zhao Q."/>
            <person name="Wortman J.R."/>
            <person name="Bidwell S.L."/>
            <person name="Alsmark U.C.M."/>
            <person name="Besteiro S."/>
            <person name="Sicheritz-Ponten T."/>
            <person name="Noel C.J."/>
            <person name="Dacks J.B."/>
            <person name="Foster P.G."/>
            <person name="Simillion C."/>
            <person name="Van de Peer Y."/>
            <person name="Miranda-Saavedra D."/>
            <person name="Barton G.J."/>
            <person name="Westrop G.D."/>
            <person name="Mueller S."/>
            <person name="Dessi D."/>
            <person name="Fiori P.L."/>
            <person name="Ren Q."/>
            <person name="Paulsen I."/>
            <person name="Zhang H."/>
            <person name="Bastida-Corcuera F.D."/>
            <person name="Simoes-Barbosa A."/>
            <person name="Brown M.T."/>
            <person name="Hayes R.D."/>
            <person name="Mukherjee M."/>
            <person name="Okumura C.Y."/>
            <person name="Schneider R."/>
            <person name="Smith A.J."/>
            <person name="Vanacova S."/>
            <person name="Villalvazo M."/>
            <person name="Haas B.J."/>
            <person name="Pertea M."/>
            <person name="Feldblyum T.V."/>
            <person name="Utterback T.R."/>
            <person name="Shu C.L."/>
            <person name="Osoegawa K."/>
            <person name="de Jong P.J."/>
            <person name="Hrdy I."/>
            <person name="Horvathova L."/>
            <person name="Zubacova Z."/>
            <person name="Dolezal P."/>
            <person name="Malik S.B."/>
            <person name="Logsdon J.M. Jr."/>
            <person name="Henze K."/>
            <person name="Gupta A."/>
            <person name="Wang C.C."/>
            <person name="Dunne R.L."/>
            <person name="Upcroft J.A."/>
            <person name="Upcroft P."/>
            <person name="White O."/>
            <person name="Salzberg S.L."/>
            <person name="Tang P."/>
            <person name="Chiu C.-H."/>
            <person name="Lee Y.-S."/>
            <person name="Embley T.M."/>
            <person name="Coombs G.H."/>
            <person name="Mottram J.C."/>
            <person name="Tachezy J."/>
            <person name="Fraser-Liggett C.M."/>
            <person name="Johnson P.J."/>
        </authorList>
    </citation>
    <scope>NUCLEOTIDE SEQUENCE [LARGE SCALE GENOMIC DNA]</scope>
    <source>
        <strain evidence="3">G3</strain>
    </source>
</reference>
<name>A2DK76_TRIV3</name>
<dbReference type="VEuPathDB" id="TrichDB:TVAGG3_0170480"/>
<organism evidence="3 4">
    <name type="scientific">Trichomonas vaginalis (strain ATCC PRA-98 / G3)</name>
    <dbReference type="NCBI Taxonomy" id="412133"/>
    <lineage>
        <taxon>Eukaryota</taxon>
        <taxon>Metamonada</taxon>
        <taxon>Parabasalia</taxon>
        <taxon>Trichomonadida</taxon>
        <taxon>Trichomonadidae</taxon>
        <taxon>Trichomonas</taxon>
    </lineage>
</organism>
<dbReference type="RefSeq" id="XP_001580233.1">
    <property type="nucleotide sequence ID" value="XM_001580183.1"/>
</dbReference>